<dbReference type="RefSeq" id="XP_060120119.1">
    <property type="nucleotide sequence ID" value="XM_060264136.1"/>
</dbReference>
<reference evidence="1" key="1">
    <citation type="submission" date="2023-03" db="EMBL/GenBank/DDBJ databases">
        <title>Mating type loci evolution in Malassezia.</title>
        <authorList>
            <person name="Coelho M.A."/>
        </authorList>
    </citation>
    <scope>NUCLEOTIDE SEQUENCE</scope>
    <source>
        <strain evidence="1">CBS 9431</strain>
    </source>
</reference>
<dbReference type="NCBIfam" id="TIGR01509">
    <property type="entry name" value="HAD-SF-IA-v3"/>
    <property type="match status" value="1"/>
</dbReference>
<dbReference type="InterPro" id="IPR051806">
    <property type="entry name" value="HAD-like_SPP"/>
</dbReference>
<evidence type="ECO:0000313" key="2">
    <source>
        <dbReference type="Proteomes" id="UP001217754"/>
    </source>
</evidence>
<dbReference type="GO" id="GO:0050308">
    <property type="term" value="F:sugar-phosphatase activity"/>
    <property type="evidence" value="ECO:0007669"/>
    <property type="project" value="TreeGrafter"/>
</dbReference>
<dbReference type="GeneID" id="85223813"/>
<accession>A0AAF0F2H8</accession>
<dbReference type="AlphaFoldDB" id="A0AAF0F2H8"/>
<keyword evidence="2" id="KW-1185">Reference proteome</keyword>
<sequence length="260" mass="28213">MPSVDVAVDTVLFDMDGTLIDSTPAVNSVWAAFAKQYNLDLEDVLHNAHGHRTVENIARYIPSLSPEELNKEVIRFESSILDIAEEKLKHKQETGDVEGTIVAMPGAQQLLSEVRALGSQQINTGRDANPQHRAGWAIVTSATSAYAQRAFAMSGVSDAPEVFVTSDAVSKGKPDPEPYRRGAELSKVLDMAKCIVVEDAPPGVLSGKRAGARVLGLKTTHDGQRMWDNGADWVVDDLSKVHARWDGDQLVLTIDSESKP</sequence>
<dbReference type="SUPFAM" id="SSF56784">
    <property type="entry name" value="HAD-like"/>
    <property type="match status" value="1"/>
</dbReference>
<dbReference type="Proteomes" id="UP001217754">
    <property type="component" value="Chromosome 1"/>
</dbReference>
<evidence type="ECO:0000313" key="1">
    <source>
        <dbReference type="EMBL" id="WFD37222.1"/>
    </source>
</evidence>
<name>A0AAF0F2H8_9BASI</name>
<dbReference type="InterPro" id="IPR023214">
    <property type="entry name" value="HAD_sf"/>
</dbReference>
<dbReference type="InterPro" id="IPR006439">
    <property type="entry name" value="HAD-SF_hydro_IA"/>
</dbReference>
<dbReference type="Pfam" id="PF00702">
    <property type="entry name" value="Hydrolase"/>
    <property type="match status" value="1"/>
</dbReference>
<dbReference type="PANTHER" id="PTHR43481">
    <property type="entry name" value="FRUCTOSE-1-PHOSPHATE PHOSPHATASE"/>
    <property type="match status" value="1"/>
</dbReference>
<dbReference type="Gene3D" id="3.40.50.1000">
    <property type="entry name" value="HAD superfamily/HAD-like"/>
    <property type="match status" value="1"/>
</dbReference>
<proteinExistence type="predicted"/>
<dbReference type="InterPro" id="IPR036412">
    <property type="entry name" value="HAD-like_sf"/>
</dbReference>
<dbReference type="SFLD" id="SFLDG01129">
    <property type="entry name" value="C1.5:_HAD__Beta-PGM__Phosphata"/>
    <property type="match status" value="1"/>
</dbReference>
<dbReference type="InterPro" id="IPR023198">
    <property type="entry name" value="PGP-like_dom2"/>
</dbReference>
<gene>
    <name evidence="1" type="ORF">MJAP1_000164</name>
</gene>
<dbReference type="PANTHER" id="PTHR43481:SF4">
    <property type="entry name" value="GLYCEROL-1-PHOSPHATE PHOSPHOHYDROLASE 1-RELATED"/>
    <property type="match status" value="1"/>
</dbReference>
<dbReference type="SFLD" id="SFLDS00003">
    <property type="entry name" value="Haloacid_Dehalogenase"/>
    <property type="match status" value="1"/>
</dbReference>
<organism evidence="1 2">
    <name type="scientific">Malassezia japonica</name>
    <dbReference type="NCBI Taxonomy" id="223818"/>
    <lineage>
        <taxon>Eukaryota</taxon>
        <taxon>Fungi</taxon>
        <taxon>Dikarya</taxon>
        <taxon>Basidiomycota</taxon>
        <taxon>Ustilaginomycotina</taxon>
        <taxon>Malasseziomycetes</taxon>
        <taxon>Malasseziales</taxon>
        <taxon>Malasseziaceae</taxon>
        <taxon>Malassezia</taxon>
    </lineage>
</organism>
<dbReference type="EMBL" id="CP119958">
    <property type="protein sequence ID" value="WFD37222.1"/>
    <property type="molecule type" value="Genomic_DNA"/>
</dbReference>
<protein>
    <submittedName>
        <fullName evidence="1">Uncharacterized protein</fullName>
    </submittedName>
</protein>
<dbReference type="Gene3D" id="1.10.150.240">
    <property type="entry name" value="Putative phosphatase, domain 2"/>
    <property type="match status" value="1"/>
</dbReference>